<gene>
    <name evidence="2" type="primary">LOC108049441</name>
</gene>
<feature type="transmembrane region" description="Helical" evidence="1">
    <location>
        <begin position="40"/>
        <end position="65"/>
    </location>
</feature>
<feature type="transmembrane region" description="Helical" evidence="1">
    <location>
        <begin position="72"/>
        <end position="95"/>
    </location>
</feature>
<keyword evidence="1" id="KW-0812">Transmembrane</keyword>
<organism evidence="2">
    <name type="scientific">Drosophila rhopaloa</name>
    <name type="common">Fruit fly</name>
    <dbReference type="NCBI Taxonomy" id="1041015"/>
    <lineage>
        <taxon>Eukaryota</taxon>
        <taxon>Metazoa</taxon>
        <taxon>Ecdysozoa</taxon>
        <taxon>Arthropoda</taxon>
        <taxon>Hexapoda</taxon>
        <taxon>Insecta</taxon>
        <taxon>Pterygota</taxon>
        <taxon>Neoptera</taxon>
        <taxon>Endopterygota</taxon>
        <taxon>Diptera</taxon>
        <taxon>Brachycera</taxon>
        <taxon>Muscomorpha</taxon>
        <taxon>Ephydroidea</taxon>
        <taxon>Drosophilidae</taxon>
        <taxon>Drosophila</taxon>
        <taxon>Sophophora</taxon>
    </lineage>
</organism>
<protein>
    <submittedName>
        <fullName evidence="2">Uncharacterized protein LOC108049441</fullName>
    </submittedName>
</protein>
<feature type="transmembrane region" description="Helical" evidence="1">
    <location>
        <begin position="107"/>
        <end position="128"/>
    </location>
</feature>
<accession>A0A6P4F747</accession>
<proteinExistence type="predicted"/>
<keyword evidence="1" id="KW-0472">Membrane</keyword>
<evidence type="ECO:0000313" key="2">
    <source>
        <dbReference type="RefSeq" id="XP_016986107.1"/>
    </source>
</evidence>
<sequence length="141" mass="16498">MCCRRNRKYCCFLVAVIAIIVALSELAYKYYQLAILKVVNFWIVTIAVAWILIIIGVFILIVGAITENQHLLLMWILGSMVCGVSLVVMKMVLFFCFFRNSEMGYHLLSGFFIIFFILLFFLFAYYPYGYLRQLEDQIELN</sequence>
<feature type="transmembrane region" description="Helical" evidence="1">
    <location>
        <begin position="9"/>
        <end position="28"/>
    </location>
</feature>
<evidence type="ECO:0000256" key="1">
    <source>
        <dbReference type="SAM" id="Phobius"/>
    </source>
</evidence>
<dbReference type="AlphaFoldDB" id="A0A6P4F747"/>
<keyword evidence="1" id="KW-1133">Transmembrane helix</keyword>
<reference evidence="2" key="1">
    <citation type="submission" date="2025-08" db="UniProtKB">
        <authorList>
            <consortium name="RefSeq"/>
        </authorList>
    </citation>
    <scope>IDENTIFICATION</scope>
</reference>
<dbReference type="RefSeq" id="XP_016986107.1">
    <property type="nucleotide sequence ID" value="XM_017130618.1"/>
</dbReference>
<name>A0A6P4F747_DRORH</name>